<accession>A0ABT2AGA0</accession>
<keyword evidence="1" id="KW-0472">Membrane</keyword>
<feature type="transmembrane region" description="Helical" evidence="1">
    <location>
        <begin position="127"/>
        <end position="147"/>
    </location>
</feature>
<feature type="transmembrane region" description="Helical" evidence="1">
    <location>
        <begin position="538"/>
        <end position="556"/>
    </location>
</feature>
<evidence type="ECO:0000313" key="3">
    <source>
        <dbReference type="Proteomes" id="UP001206572"/>
    </source>
</evidence>
<feature type="transmembrane region" description="Helical" evidence="1">
    <location>
        <begin position="45"/>
        <end position="64"/>
    </location>
</feature>
<feature type="transmembrane region" description="Helical" evidence="1">
    <location>
        <begin position="203"/>
        <end position="223"/>
    </location>
</feature>
<evidence type="ECO:0000313" key="2">
    <source>
        <dbReference type="EMBL" id="MCS0595269.1"/>
    </source>
</evidence>
<feature type="transmembrane region" description="Helical" evidence="1">
    <location>
        <begin position="568"/>
        <end position="587"/>
    </location>
</feature>
<feature type="transmembrane region" description="Helical" evidence="1">
    <location>
        <begin position="12"/>
        <end position="33"/>
    </location>
</feature>
<keyword evidence="1" id="KW-1133">Transmembrane helix</keyword>
<name>A0ABT2AGA0_9BURK</name>
<protein>
    <submittedName>
        <fullName evidence="2">Uncharacterized protein</fullName>
    </submittedName>
</protein>
<evidence type="ECO:0000256" key="1">
    <source>
        <dbReference type="SAM" id="Phobius"/>
    </source>
</evidence>
<gene>
    <name evidence="2" type="ORF">NX780_02810</name>
</gene>
<dbReference type="Proteomes" id="UP001206572">
    <property type="component" value="Unassembled WGS sequence"/>
</dbReference>
<keyword evidence="3" id="KW-1185">Reference proteome</keyword>
<keyword evidence="1" id="KW-0812">Transmembrane</keyword>
<comment type="caution">
    <text evidence="2">The sequence shown here is derived from an EMBL/GenBank/DDBJ whole genome shotgun (WGS) entry which is preliminary data.</text>
</comment>
<feature type="transmembrane region" description="Helical" evidence="1">
    <location>
        <begin position="154"/>
        <end position="183"/>
    </location>
</feature>
<dbReference type="EMBL" id="JANUHA010000001">
    <property type="protein sequence ID" value="MCS0595269.1"/>
    <property type="molecule type" value="Genomic_DNA"/>
</dbReference>
<proteinExistence type="predicted"/>
<dbReference type="RefSeq" id="WP_258826339.1">
    <property type="nucleotide sequence ID" value="NZ_JANUHA010000001.1"/>
</dbReference>
<sequence length="612" mass="66395">MKDLFFAECRRFRNLAIVGILVHLMLLVLASRITEPLMQRWQPQSIFPLLHALAALALAVYQFGSHRQSSRWLWLMHRPLPRGRIFAALALAALAVIVLVIGLPMLLAVSGTDRMSGRTVDLRHYLAVLYSVLAAANAWLAGAYLMLCGRRAACVVLAVPFLLMAHMATGTAILLPGLLSVALMTALAYSTFAPDRTAPPRGAGMIAAAIPLLLGCYFVMLWGGSLGFQYGQMLAGVHPLNRALPPAGGYTELVRSDSPANLQRMLAASNDPRAAHWRRQVALSGAAGVLPAHDAHPVRQELGNSNAVQWSDGDLKIIWSFNHDRMMYEGRDMHTDAPRGWYGRGGMGDLRPFESVPLMDGKYIVTRHHLFAHEMHTRRLRTLISLPAGETMTGRTKEIGMGQYLLTNRRLIAYREPLDAGAPLEEVYSVALPGPFRDLARVDVARLLDGTLLSFNFGRRMVDGQAGSRQQLVFVDANGRAQAIAIRALAHDLPLLFEHKAWWLSPACHALLSLPERLLDVGLIEDAPGAPAPARPPAVVAAALLAALLSGGFAWWRLRHAAPRSRLAWTIGALLLGPPCAACLLILRPHAARPALPAASATPSPVAVPAAA</sequence>
<organism evidence="2 3">
    <name type="scientific">Massilia agri</name>
    <dbReference type="NCBI Taxonomy" id="1886785"/>
    <lineage>
        <taxon>Bacteria</taxon>
        <taxon>Pseudomonadati</taxon>
        <taxon>Pseudomonadota</taxon>
        <taxon>Betaproteobacteria</taxon>
        <taxon>Burkholderiales</taxon>
        <taxon>Oxalobacteraceae</taxon>
        <taxon>Telluria group</taxon>
        <taxon>Massilia</taxon>
    </lineage>
</organism>
<feature type="transmembrane region" description="Helical" evidence="1">
    <location>
        <begin position="85"/>
        <end position="107"/>
    </location>
</feature>
<reference evidence="2 3" key="1">
    <citation type="submission" date="2022-08" db="EMBL/GenBank/DDBJ databases">
        <title>Reclassification of Massilia species as members of the genera Telluria, Duganella, Pseudoduganella, Mokoshia gen. nov. and Zemynaea gen. nov. using orthogonal and non-orthogonal genome-based approaches.</title>
        <authorList>
            <person name="Bowman J.P."/>
        </authorList>
    </citation>
    <scope>NUCLEOTIDE SEQUENCE [LARGE SCALE GENOMIC DNA]</scope>
    <source>
        <strain evidence="2 3">JCM 31661</strain>
    </source>
</reference>